<evidence type="ECO:0000313" key="1">
    <source>
        <dbReference type="EMBL" id="GBN51977.1"/>
    </source>
</evidence>
<comment type="caution">
    <text evidence="3">The sequence shown here is derived from an EMBL/GenBank/DDBJ whole genome shotgun (WGS) entry which is preliminary data.</text>
</comment>
<gene>
    <name evidence="3" type="ORF">AVEN_111969_1</name>
    <name evidence="1" type="ORF">AVEN_79190_1</name>
    <name evidence="2" type="ORF">AVEN_80316_1</name>
</gene>
<dbReference type="EMBL" id="BGPR01215859">
    <property type="protein sequence ID" value="GBN51977.1"/>
    <property type="molecule type" value="Genomic_DNA"/>
</dbReference>
<dbReference type="AlphaFoldDB" id="A0A4Y2PLL3"/>
<evidence type="ECO:0000313" key="2">
    <source>
        <dbReference type="EMBL" id="GBN51980.1"/>
    </source>
</evidence>
<evidence type="ECO:0000313" key="3">
    <source>
        <dbReference type="EMBL" id="GBN51992.1"/>
    </source>
</evidence>
<proteinExistence type="predicted"/>
<evidence type="ECO:0000313" key="4">
    <source>
        <dbReference type="Proteomes" id="UP000499080"/>
    </source>
</evidence>
<reference evidence="3 4" key="1">
    <citation type="journal article" date="2019" name="Sci. Rep.">
        <title>Orb-weaving spider Araneus ventricosus genome elucidates the spidroin gene catalogue.</title>
        <authorList>
            <person name="Kono N."/>
            <person name="Nakamura H."/>
            <person name="Ohtoshi R."/>
            <person name="Moran D.A.P."/>
            <person name="Shinohara A."/>
            <person name="Yoshida Y."/>
            <person name="Fujiwara M."/>
            <person name="Mori M."/>
            <person name="Tomita M."/>
            <person name="Arakawa K."/>
        </authorList>
    </citation>
    <scope>NUCLEOTIDE SEQUENCE [LARGE SCALE GENOMIC DNA]</scope>
</reference>
<dbReference type="EMBL" id="BGPR01215860">
    <property type="protein sequence ID" value="GBN51980.1"/>
    <property type="molecule type" value="Genomic_DNA"/>
</dbReference>
<protein>
    <submittedName>
        <fullName evidence="3">Uncharacterized protein</fullName>
    </submittedName>
</protein>
<name>A0A4Y2PLL3_ARAVE</name>
<accession>A0A4Y2PLL3</accession>
<sequence length="48" mass="5383">LALHQMLTTRGRQLATPLNPLFDDDYWSPTAGIVECSSHSLEQSNHCQ</sequence>
<organism evidence="3 4">
    <name type="scientific">Araneus ventricosus</name>
    <name type="common">Orbweaver spider</name>
    <name type="synonym">Epeira ventricosa</name>
    <dbReference type="NCBI Taxonomy" id="182803"/>
    <lineage>
        <taxon>Eukaryota</taxon>
        <taxon>Metazoa</taxon>
        <taxon>Ecdysozoa</taxon>
        <taxon>Arthropoda</taxon>
        <taxon>Chelicerata</taxon>
        <taxon>Arachnida</taxon>
        <taxon>Araneae</taxon>
        <taxon>Araneomorphae</taxon>
        <taxon>Entelegynae</taxon>
        <taxon>Araneoidea</taxon>
        <taxon>Araneidae</taxon>
        <taxon>Araneus</taxon>
    </lineage>
</organism>
<feature type="non-terminal residue" evidence="3">
    <location>
        <position position="1"/>
    </location>
</feature>
<keyword evidence="4" id="KW-1185">Reference proteome</keyword>
<dbReference type="Proteomes" id="UP000499080">
    <property type="component" value="Unassembled WGS sequence"/>
</dbReference>
<dbReference type="EMBL" id="BGPR01215866">
    <property type="protein sequence ID" value="GBN51992.1"/>
    <property type="molecule type" value="Genomic_DNA"/>
</dbReference>